<proteinExistence type="predicted"/>
<dbReference type="EMBL" id="JBAMIC010000003">
    <property type="protein sequence ID" value="KAK7111071.1"/>
    <property type="molecule type" value="Genomic_DNA"/>
</dbReference>
<sequence>MNSNKTNMLMKLVFVVILVGRLAARGTNIRGVLGRSVAHADAVRGGPERRAVDDLFTPSSTTRLDVTAPLGSIGTTSQTTASVSTPATSTTPSTSSPATTSTVTATQCQDVISTCSDYKQESCVEYKAYMAVNCPRFCGFCSGSGPVCRDRLANCVRYSKETCLAYANFRDTHCRAYCDNCDANVNLNV</sequence>
<feature type="signal peptide" evidence="3">
    <location>
        <begin position="1"/>
        <end position="24"/>
    </location>
</feature>
<evidence type="ECO:0000313" key="6">
    <source>
        <dbReference type="Proteomes" id="UP001374579"/>
    </source>
</evidence>
<dbReference type="Gene3D" id="1.10.10.1940">
    <property type="match status" value="1"/>
</dbReference>
<organism evidence="5 6">
    <name type="scientific">Littorina saxatilis</name>
    <dbReference type="NCBI Taxonomy" id="31220"/>
    <lineage>
        <taxon>Eukaryota</taxon>
        <taxon>Metazoa</taxon>
        <taxon>Spiralia</taxon>
        <taxon>Lophotrochozoa</taxon>
        <taxon>Mollusca</taxon>
        <taxon>Gastropoda</taxon>
        <taxon>Caenogastropoda</taxon>
        <taxon>Littorinimorpha</taxon>
        <taxon>Littorinoidea</taxon>
        <taxon>Littorinidae</taxon>
        <taxon>Littorina</taxon>
    </lineage>
</organism>
<keyword evidence="3" id="KW-0732">Signal</keyword>
<reference evidence="5 6" key="1">
    <citation type="submission" date="2024-02" db="EMBL/GenBank/DDBJ databases">
        <title>Chromosome-scale genome assembly of the rough periwinkle Littorina saxatilis.</title>
        <authorList>
            <person name="De Jode A."/>
            <person name="Faria R."/>
            <person name="Formenti G."/>
            <person name="Sims Y."/>
            <person name="Smith T.P."/>
            <person name="Tracey A."/>
            <person name="Wood J.M.D."/>
            <person name="Zagrodzka Z.B."/>
            <person name="Johannesson K."/>
            <person name="Butlin R.K."/>
            <person name="Leder E.H."/>
        </authorList>
    </citation>
    <scope>NUCLEOTIDE SEQUENCE [LARGE SCALE GENOMIC DNA]</scope>
    <source>
        <strain evidence="5">Snail1</strain>
        <tissue evidence="5">Muscle</tissue>
    </source>
</reference>
<gene>
    <name evidence="5" type="ORF">V1264_014850</name>
</gene>
<comment type="caution">
    <text evidence="5">The sequence shown here is derived from an EMBL/GenBank/DDBJ whole genome shotgun (WGS) entry which is preliminary data.</text>
</comment>
<feature type="region of interest" description="Disordered" evidence="2">
    <location>
        <begin position="66"/>
        <end position="100"/>
    </location>
</feature>
<dbReference type="Proteomes" id="UP001374579">
    <property type="component" value="Unassembled WGS sequence"/>
</dbReference>
<keyword evidence="6" id="KW-1185">Reference proteome</keyword>
<evidence type="ECO:0000259" key="4">
    <source>
        <dbReference type="PROSITE" id="PS51670"/>
    </source>
</evidence>
<evidence type="ECO:0000256" key="1">
    <source>
        <dbReference type="PROSITE-ProRule" id="PRU01005"/>
    </source>
</evidence>
<comment type="caution">
    <text evidence="1">Lacks conserved residue(s) required for the propagation of feature annotation.</text>
</comment>
<accession>A0AAN9BR60</accession>
<dbReference type="SMART" id="SM00254">
    <property type="entry name" value="ShKT"/>
    <property type="match status" value="2"/>
</dbReference>
<name>A0AAN9BR60_9CAEN</name>
<protein>
    <recommendedName>
        <fullName evidence="4">ShKT domain-containing protein</fullName>
    </recommendedName>
</protein>
<feature type="compositionally biased region" description="Low complexity" evidence="2">
    <location>
        <begin position="75"/>
        <end position="100"/>
    </location>
</feature>
<evidence type="ECO:0000256" key="2">
    <source>
        <dbReference type="SAM" id="MobiDB-lite"/>
    </source>
</evidence>
<evidence type="ECO:0000313" key="5">
    <source>
        <dbReference type="EMBL" id="KAK7111071.1"/>
    </source>
</evidence>
<feature type="chain" id="PRO_5043034341" description="ShKT domain-containing protein" evidence="3">
    <location>
        <begin position="25"/>
        <end position="189"/>
    </location>
</feature>
<dbReference type="PROSITE" id="PS51670">
    <property type="entry name" value="SHKT"/>
    <property type="match status" value="1"/>
</dbReference>
<evidence type="ECO:0000256" key="3">
    <source>
        <dbReference type="SAM" id="SignalP"/>
    </source>
</evidence>
<dbReference type="AlphaFoldDB" id="A0AAN9BR60"/>
<feature type="domain" description="ShKT" evidence="4">
    <location>
        <begin position="108"/>
        <end position="141"/>
    </location>
</feature>
<dbReference type="Pfam" id="PF01549">
    <property type="entry name" value="ShK"/>
    <property type="match status" value="1"/>
</dbReference>
<dbReference type="InterPro" id="IPR003582">
    <property type="entry name" value="ShKT_dom"/>
</dbReference>